<comment type="subunit">
    <text evidence="5">Heterotetramer; composed of 2 small (MOCS2A) and 2 large (MOCS2B) subunits.</text>
</comment>
<dbReference type="InterPro" id="IPR028887">
    <property type="entry name" value="MOCS2A_euk"/>
</dbReference>
<name>A0A4S3JX82_9EURO</name>
<dbReference type="GO" id="GO:0006777">
    <property type="term" value="P:Mo-molybdopterin cofactor biosynthetic process"/>
    <property type="evidence" value="ECO:0007669"/>
    <property type="project" value="UniProtKB-UniRule"/>
</dbReference>
<evidence type="ECO:0000313" key="6">
    <source>
        <dbReference type="EMBL" id="THD00129.1"/>
    </source>
</evidence>
<evidence type="ECO:0000256" key="3">
    <source>
        <dbReference type="ARBA" id="ARBA00022741"/>
    </source>
</evidence>
<dbReference type="UniPathway" id="UPA00344"/>
<gene>
    <name evidence="5" type="primary">cnxG</name>
    <name evidence="6" type="ORF">EYZ11_000454</name>
</gene>
<evidence type="ECO:0000256" key="4">
    <source>
        <dbReference type="ARBA" id="ARBA00023150"/>
    </source>
</evidence>
<accession>A0A4S3JX82</accession>
<dbReference type="PANTHER" id="PTHR33359:SF1">
    <property type="entry name" value="MOLYBDOPTERIN SYNTHASE SULFUR CARRIER SUBUNIT"/>
    <property type="match status" value="1"/>
</dbReference>
<dbReference type="Proteomes" id="UP000308092">
    <property type="component" value="Unassembled WGS sequence"/>
</dbReference>
<dbReference type="GO" id="GO:0030366">
    <property type="term" value="F:molybdopterin synthase activity"/>
    <property type="evidence" value="ECO:0007669"/>
    <property type="project" value="UniProtKB-UniRule"/>
</dbReference>
<keyword evidence="3 5" id="KW-0547">Nucleotide-binding</keyword>
<dbReference type="InterPro" id="IPR003749">
    <property type="entry name" value="ThiS/MoaD-like"/>
</dbReference>
<dbReference type="HAMAP" id="MF_03051">
    <property type="entry name" value="MOCS2A"/>
    <property type="match status" value="1"/>
</dbReference>
<comment type="subcellular location">
    <subcellularLocation>
        <location evidence="5">Cytoplasm</location>
    </subcellularLocation>
</comment>
<sequence length="86" mass="9481">MPATFQIHYFSSATTYTNKQTESLPAPLPLSQLFDVLEARYPGIHEKVLRSCGVSLDEEYVDIYTGEDVMIEEGSEVAIIPPVSSG</sequence>
<evidence type="ECO:0000256" key="1">
    <source>
        <dbReference type="ARBA" id="ARBA00022490"/>
    </source>
</evidence>
<organism evidence="6 7">
    <name type="scientific">Aspergillus tanneri</name>
    <dbReference type="NCBI Taxonomy" id="1220188"/>
    <lineage>
        <taxon>Eukaryota</taxon>
        <taxon>Fungi</taxon>
        <taxon>Dikarya</taxon>
        <taxon>Ascomycota</taxon>
        <taxon>Pezizomycotina</taxon>
        <taxon>Eurotiomycetes</taxon>
        <taxon>Eurotiomycetidae</taxon>
        <taxon>Eurotiales</taxon>
        <taxon>Aspergillaceae</taxon>
        <taxon>Aspergillus</taxon>
        <taxon>Aspergillus subgen. Circumdati</taxon>
    </lineage>
</organism>
<keyword evidence="4 5" id="KW-0501">Molybdenum cofactor biosynthesis</keyword>
<dbReference type="InterPro" id="IPR016155">
    <property type="entry name" value="Mopterin_synth/thiamin_S_b"/>
</dbReference>
<protein>
    <recommendedName>
        <fullName evidence="5">Molybdopterin synthase sulfur carrier subunit</fullName>
    </recommendedName>
    <alternativeName>
        <fullName evidence="5">Common component for nitrate reductase and xanthine dehydrogenase protein G</fullName>
    </alternativeName>
    <alternativeName>
        <fullName evidence="5">Molybdenum cofactor synthesis protein 2 small subunit</fullName>
    </alternativeName>
    <alternativeName>
        <fullName evidence="5">Molybdenum cofactor synthesis protein 2A</fullName>
    </alternativeName>
    <alternativeName>
        <fullName evidence="5">Sulfur carrier protein MOCS2A</fullName>
        <shortName evidence="5">MOCS2A</shortName>
    </alternativeName>
</protein>
<keyword evidence="2 5" id="KW-0597">Phosphoprotein</keyword>
<evidence type="ECO:0000256" key="5">
    <source>
        <dbReference type="HAMAP-Rule" id="MF_03051"/>
    </source>
</evidence>
<dbReference type="Pfam" id="PF02597">
    <property type="entry name" value="ThiS"/>
    <property type="match status" value="1"/>
</dbReference>
<comment type="pathway">
    <text evidence="5">Cofactor biosynthesis; molybdopterin biosynthesis.</text>
</comment>
<evidence type="ECO:0000313" key="7">
    <source>
        <dbReference type="Proteomes" id="UP000308092"/>
    </source>
</evidence>
<feature type="modified residue" description="1-thioglycine; alternate" evidence="5">
    <location>
        <position position="86"/>
    </location>
</feature>
<dbReference type="InterPro" id="IPR044672">
    <property type="entry name" value="MOCS2A"/>
</dbReference>
<keyword evidence="1 5" id="KW-0963">Cytoplasm</keyword>
<dbReference type="STRING" id="1220188.A0A4S3JX82"/>
<comment type="caution">
    <text evidence="6">The sequence shown here is derived from an EMBL/GenBank/DDBJ whole genome shotgun (WGS) entry which is preliminary data.</text>
</comment>
<comment type="similarity">
    <text evidence="5">Belongs to the MoaD family. MOCS2A subfamily.</text>
</comment>
<evidence type="ECO:0000256" key="2">
    <source>
        <dbReference type="ARBA" id="ARBA00022553"/>
    </source>
</evidence>
<proteinExistence type="inferred from homology"/>
<dbReference type="SUPFAM" id="SSF54285">
    <property type="entry name" value="MoaD/ThiS"/>
    <property type="match status" value="1"/>
</dbReference>
<dbReference type="InterPro" id="IPR012675">
    <property type="entry name" value="Beta-grasp_dom_sf"/>
</dbReference>
<dbReference type="PANTHER" id="PTHR33359">
    <property type="entry name" value="MOLYBDOPTERIN SYNTHASE SULFUR CARRIER SUBUNIT"/>
    <property type="match status" value="1"/>
</dbReference>
<reference evidence="6 7" key="1">
    <citation type="submission" date="2019-03" db="EMBL/GenBank/DDBJ databases">
        <title>The genome sequence of a newly discovered highly antifungal drug resistant Aspergillus species, Aspergillus tanneri NIH 1004.</title>
        <authorList>
            <person name="Mounaud S."/>
            <person name="Singh I."/>
            <person name="Joardar V."/>
            <person name="Pakala S."/>
            <person name="Pakala S."/>
            <person name="Venepally P."/>
            <person name="Hoover J."/>
            <person name="Nierman W."/>
            <person name="Chung J."/>
            <person name="Losada L."/>
        </authorList>
    </citation>
    <scope>NUCLEOTIDE SEQUENCE [LARGE SCALE GENOMIC DNA]</scope>
    <source>
        <strain evidence="6 7">NIH1004</strain>
    </source>
</reference>
<dbReference type="Gene3D" id="3.10.20.30">
    <property type="match status" value="1"/>
</dbReference>
<comment type="PTM">
    <text evidence="5">C-terminal thiocarboxylation occurs in 2 steps, it is first acyl-adenylated (-COAMP) via the hesA/moeB/thiF part of UBA4, then thiocarboxylated (-COSH) via the rhodanese domain of UBA4.</text>
</comment>
<comment type="function">
    <text evidence="5">Acts as a sulfur carrier required for molybdopterin biosynthesis. Component of the molybdopterin synthase complex that catalyzes the conversion of precursor Z into molybdopterin by mediating the incorporation of 2 sulfur atoms into precursor Z to generate a dithiolene group. In the complex, serves as sulfur donor by being thiocarboxylated (-COSH) at its C-terminus by UBA4. After interaction with MOCS2B, the sulfur is then transferred to precursor Z to form molybdopterin.</text>
</comment>
<dbReference type="AlphaFoldDB" id="A0A4S3JX82"/>
<feature type="modified residue" description="Glycyl adenylate; alternate" evidence="5">
    <location>
        <position position="86"/>
    </location>
</feature>
<dbReference type="VEuPathDB" id="FungiDB:EYZ11_000454"/>
<dbReference type="EMBL" id="SOSA01000006">
    <property type="protein sequence ID" value="THD00129.1"/>
    <property type="molecule type" value="Genomic_DNA"/>
</dbReference>
<dbReference type="GO" id="GO:1990133">
    <property type="term" value="C:molybdopterin adenylyltransferase complex"/>
    <property type="evidence" value="ECO:0007669"/>
    <property type="project" value="TreeGrafter"/>
</dbReference>
<dbReference type="GO" id="GO:0000166">
    <property type="term" value="F:nucleotide binding"/>
    <property type="evidence" value="ECO:0007669"/>
    <property type="project" value="UniProtKB-KW"/>
</dbReference>
<dbReference type="GO" id="GO:1990140">
    <property type="term" value="C:molybdopterin synthase complex"/>
    <property type="evidence" value="ECO:0007669"/>
    <property type="project" value="UniProtKB-UniRule"/>
</dbReference>
<keyword evidence="7" id="KW-1185">Reference proteome</keyword>
<dbReference type="CDD" id="cd00754">
    <property type="entry name" value="Ubl_MoaD"/>
    <property type="match status" value="1"/>
</dbReference>